<dbReference type="PANTHER" id="PTHR42879:SF6">
    <property type="entry name" value="NADPH-DEPENDENT REDUCTASE BACG"/>
    <property type="match status" value="1"/>
</dbReference>
<protein>
    <submittedName>
        <fullName evidence="2">3-oxoacyl-[acyl-carrier-protein] reductase FabG</fullName>
        <ecNumber evidence="2">1.1.1.100</ecNumber>
    </submittedName>
</protein>
<dbReference type="AlphaFoldDB" id="A0A7H1NUC8"/>
<dbReference type="SUPFAM" id="SSF51735">
    <property type="entry name" value="NAD(P)-binding Rossmann-fold domains"/>
    <property type="match status" value="1"/>
</dbReference>
<comment type="similarity">
    <text evidence="1">Belongs to the short-chain dehydrogenases/reductases (SDR) family.</text>
</comment>
<sequence length="264" mass="28370">MKISNTGKLAIVSGSTLGIGFAIAQKLAETGAEVVVNGRTEAKTKEACSKLSTLVPHGQFLPVAGDLGSGAGVAEFVKKIPRADILVNNLGIFEEKNFEDVTDEDWQRFFEINVMSGVRLTRHYLPEMVKKRWGRVAFIASESALNIPPNMIHYGFTKTAQVAIARGLAESVAGSGVTVNSILPGPTRTEGVMEMFRAQAQKTGKSVEEVEKNFIPEHRSSSLIQRLIEPEEVGNMVAFVCSDLASATSGASLRVEGGLLRHLG</sequence>
<dbReference type="InterPro" id="IPR002347">
    <property type="entry name" value="SDR_fam"/>
</dbReference>
<keyword evidence="3" id="KW-1185">Reference proteome</keyword>
<name>A0A7H1NUC8_9PROT</name>
<dbReference type="EC" id="1.1.1.100" evidence="2"/>
<proteinExistence type="inferred from homology"/>
<dbReference type="FunFam" id="3.40.50.720:FF:000084">
    <property type="entry name" value="Short-chain dehydrogenase reductase"/>
    <property type="match status" value="1"/>
</dbReference>
<evidence type="ECO:0000313" key="2">
    <source>
        <dbReference type="EMBL" id="QNT79388.1"/>
    </source>
</evidence>
<reference evidence="2 3" key="1">
    <citation type="submission" date="2020-08" db="EMBL/GenBank/DDBJ databases">
        <title>Complete genome sequence of Entomobacter blattae G55GP.</title>
        <authorList>
            <person name="Poehlein A."/>
            <person name="Guzman J."/>
            <person name="Daniel R."/>
            <person name="Vilcinskas A."/>
        </authorList>
    </citation>
    <scope>NUCLEOTIDE SEQUENCE [LARGE SCALE GENOMIC DNA]</scope>
    <source>
        <strain evidence="2 3">G55GP</strain>
    </source>
</reference>
<dbReference type="EMBL" id="CP060244">
    <property type="protein sequence ID" value="QNT79388.1"/>
    <property type="molecule type" value="Genomic_DNA"/>
</dbReference>
<gene>
    <name evidence="2" type="primary">fabG_4</name>
    <name evidence="2" type="ORF">JGUZn3_21860</name>
</gene>
<accession>A0A7H1NUC8</accession>
<dbReference type="PRINTS" id="PR00081">
    <property type="entry name" value="GDHRDH"/>
</dbReference>
<dbReference type="InterPro" id="IPR050259">
    <property type="entry name" value="SDR"/>
</dbReference>
<organism evidence="2 3">
    <name type="scientific">Entomobacter blattae</name>
    <dbReference type="NCBI Taxonomy" id="2762277"/>
    <lineage>
        <taxon>Bacteria</taxon>
        <taxon>Pseudomonadati</taxon>
        <taxon>Pseudomonadota</taxon>
        <taxon>Alphaproteobacteria</taxon>
        <taxon>Acetobacterales</taxon>
        <taxon>Acetobacteraceae</taxon>
        <taxon>Entomobacter</taxon>
    </lineage>
</organism>
<dbReference type="Proteomes" id="UP000516349">
    <property type="component" value="Chromosome"/>
</dbReference>
<keyword evidence="2" id="KW-0560">Oxidoreductase</keyword>
<dbReference type="Pfam" id="PF13561">
    <property type="entry name" value="adh_short_C2"/>
    <property type="match status" value="1"/>
</dbReference>
<dbReference type="Gene3D" id="3.40.50.720">
    <property type="entry name" value="NAD(P)-binding Rossmann-like Domain"/>
    <property type="match status" value="1"/>
</dbReference>
<dbReference type="KEGG" id="ebla:JGUZn3_21860"/>
<dbReference type="PANTHER" id="PTHR42879">
    <property type="entry name" value="3-OXOACYL-(ACYL-CARRIER-PROTEIN) REDUCTASE"/>
    <property type="match status" value="1"/>
</dbReference>
<dbReference type="GO" id="GO:0004316">
    <property type="term" value="F:3-oxoacyl-[acyl-carrier-protein] reductase (NADPH) activity"/>
    <property type="evidence" value="ECO:0007669"/>
    <property type="project" value="UniProtKB-EC"/>
</dbReference>
<dbReference type="InterPro" id="IPR036291">
    <property type="entry name" value="NAD(P)-bd_dom_sf"/>
</dbReference>
<evidence type="ECO:0000313" key="3">
    <source>
        <dbReference type="Proteomes" id="UP000516349"/>
    </source>
</evidence>
<dbReference type="RefSeq" id="WP_203413558.1">
    <property type="nucleotide sequence ID" value="NZ_CP060244.1"/>
</dbReference>
<evidence type="ECO:0000256" key="1">
    <source>
        <dbReference type="ARBA" id="ARBA00006484"/>
    </source>
</evidence>